<evidence type="ECO:0000256" key="1">
    <source>
        <dbReference type="SAM" id="MobiDB-lite"/>
    </source>
</evidence>
<feature type="compositionally biased region" description="Low complexity" evidence="1">
    <location>
        <begin position="78"/>
        <end position="92"/>
    </location>
</feature>
<feature type="region of interest" description="Disordered" evidence="1">
    <location>
        <begin position="175"/>
        <end position="218"/>
    </location>
</feature>
<dbReference type="EMBL" id="CADCXV010001181">
    <property type="protein sequence ID" value="CAB0042282.1"/>
    <property type="molecule type" value="Genomic_DNA"/>
</dbReference>
<evidence type="ECO:0000313" key="3">
    <source>
        <dbReference type="Proteomes" id="UP000479190"/>
    </source>
</evidence>
<dbReference type="AlphaFoldDB" id="A0A6H5J474"/>
<feature type="region of interest" description="Disordered" evidence="1">
    <location>
        <begin position="78"/>
        <end position="102"/>
    </location>
</feature>
<evidence type="ECO:0000313" key="2">
    <source>
        <dbReference type="EMBL" id="CAB0042282.1"/>
    </source>
</evidence>
<sequence length="310" mass="34290">MSANETKSTSGGKLPNVVNPPGDSDRVKAPVVAGSLSDSEEGTIGKHCYHYSCLEKAIRRNNNNSKFPENYNNIRRSSVSSNASSVSGLSTSSHKRKRTLLDVGDPGPELTLYSKAEDELLEILHIFDLRAKKKSYAERLDEVPEKLHKIRRALLGLTLENANLRGRLAAMENDSLGRPLKEPSYAEATKRVKSRSKDSMAQEPKKPPPTPKANNQVKASKVFKNRHVLRITAQDAEIPLEELQKKLRDAVNPSKEKIHIRNCRPTKSGAIMIETNTVDDMTRLMSSTKISEAGLRVQKASGLATQDDNI</sequence>
<reference evidence="2 3" key="1">
    <citation type="submission" date="2020-02" db="EMBL/GenBank/DDBJ databases">
        <authorList>
            <person name="Ferguson B K."/>
        </authorList>
    </citation>
    <scope>NUCLEOTIDE SEQUENCE [LARGE SCALE GENOMIC DNA]</scope>
</reference>
<proteinExistence type="predicted"/>
<dbReference type="Proteomes" id="UP000479190">
    <property type="component" value="Unassembled WGS sequence"/>
</dbReference>
<name>A0A6H5J474_9HYME</name>
<feature type="compositionally biased region" description="Polar residues" evidence="1">
    <location>
        <begin position="1"/>
        <end position="11"/>
    </location>
</feature>
<protein>
    <submittedName>
        <fullName evidence="2">Uncharacterized protein</fullName>
    </submittedName>
</protein>
<feature type="compositionally biased region" description="Basic and acidic residues" evidence="1">
    <location>
        <begin position="195"/>
        <end position="206"/>
    </location>
</feature>
<gene>
    <name evidence="2" type="ORF">TBRA_LOCUS13909</name>
</gene>
<organism evidence="2 3">
    <name type="scientific">Trichogramma brassicae</name>
    <dbReference type="NCBI Taxonomy" id="86971"/>
    <lineage>
        <taxon>Eukaryota</taxon>
        <taxon>Metazoa</taxon>
        <taxon>Ecdysozoa</taxon>
        <taxon>Arthropoda</taxon>
        <taxon>Hexapoda</taxon>
        <taxon>Insecta</taxon>
        <taxon>Pterygota</taxon>
        <taxon>Neoptera</taxon>
        <taxon>Endopterygota</taxon>
        <taxon>Hymenoptera</taxon>
        <taxon>Apocrita</taxon>
        <taxon>Proctotrupomorpha</taxon>
        <taxon>Chalcidoidea</taxon>
        <taxon>Trichogrammatidae</taxon>
        <taxon>Trichogramma</taxon>
    </lineage>
</organism>
<accession>A0A6H5J474</accession>
<feature type="region of interest" description="Disordered" evidence="1">
    <location>
        <begin position="1"/>
        <end position="29"/>
    </location>
</feature>
<keyword evidence="3" id="KW-1185">Reference proteome</keyword>